<feature type="region of interest" description="Disordered" evidence="5">
    <location>
        <begin position="653"/>
        <end position="693"/>
    </location>
</feature>
<dbReference type="InterPro" id="IPR029063">
    <property type="entry name" value="SAM-dependent_MTases_sf"/>
</dbReference>
<dbReference type="Pfam" id="PF08731">
    <property type="entry name" value="AFT"/>
    <property type="match status" value="1"/>
</dbReference>
<evidence type="ECO:0000256" key="2">
    <source>
        <dbReference type="ARBA" id="ARBA00022679"/>
    </source>
</evidence>
<dbReference type="InterPro" id="IPR037163">
    <property type="entry name" value="Spermidine_synt_N_sf"/>
</dbReference>
<dbReference type="PROSITE" id="PS51006">
    <property type="entry name" value="PABS_2"/>
    <property type="match status" value="1"/>
</dbReference>
<dbReference type="InterPro" id="IPR035246">
    <property type="entry name" value="Spermidine_synt_N"/>
</dbReference>
<evidence type="ECO:0000313" key="7">
    <source>
        <dbReference type="EMBL" id="QWU88235.1"/>
    </source>
</evidence>
<dbReference type="PROSITE" id="PS01330">
    <property type="entry name" value="PABS_1"/>
    <property type="match status" value="1"/>
</dbReference>
<dbReference type="InterPro" id="IPR014842">
    <property type="entry name" value="AFT"/>
</dbReference>
<feature type="region of interest" description="Disordered" evidence="5">
    <location>
        <begin position="604"/>
        <end position="629"/>
    </location>
</feature>
<dbReference type="EMBL" id="CP076662">
    <property type="protein sequence ID" value="QWU88235.1"/>
    <property type="molecule type" value="Genomic_DNA"/>
</dbReference>
<dbReference type="SUPFAM" id="SSF53335">
    <property type="entry name" value="S-adenosyl-L-methionine-dependent methyltransferases"/>
    <property type="match status" value="1"/>
</dbReference>
<dbReference type="PANTHER" id="PTHR11558">
    <property type="entry name" value="SPERMIDINE/SPERMINE SYNTHASE"/>
    <property type="match status" value="1"/>
</dbReference>
<sequence>MSDSFDLDLENFTHPAISKLNGAWWFHELNEECFPGQTFGLRVNRVLHHEKSEFQDILIFESSTFGNVLVLNGIVQCTEKDEFSYQELITHVPIMSHPYPKKVLVIGGGDCGVVRELVKHLGKGVEEITMVEIDRKVIELSVRFLPDMAKFHDHPKVNIEIADGFQFLKDLSSQEEKGKYDIIITDSSDPEGPAEEFFQVNYFDLLKSAVKQDGIVIMQSSENIWLNLTYLSSLKEKAQQVFSTVEYCQCYMPSYTSGQLGLIVATMDKSKNLTKPLRTLSADQEEKMFKYYSAAVHESAFVLPTWADRALRHEEDYTTNIDEQLLTAVKNQVNGHDLEEASRVKLEHKNQDSDHAAEAAQAAQALYHHQQHLHDVGGGEYNIQIPEPIIDSRSKIYPVSENTITNEGNLITRPFPEQMFHTREELNDFIAEFARDNGFGIVIAHSNRKAIYYTCELGGRYRHKKGKTIQQQQEEEAAERELNDAGTGYVLDSHARTKKLRCPFSMTASFRKTNSIWSLRTTCNEHNHPQLDPLSNHPMLRKRSDELNLLILDLYKVGTKPSHIEAKIKHQFPDVLIKREDIYNEIRGYKRKLKKSNKYLPASVTSQGVKRRRNAASYHEVMDGDDDDEHDEVLGYELERQRHEELQRQIQAAEEAHNSHHHHHHEDIPHSLSHHSHHLDEQQLQHYQQQLQEHGLHDQDHNDNTAAAAIAAVANATHGNSNSDLTIDNIDSRLVGD</sequence>
<dbReference type="CDD" id="cd02440">
    <property type="entry name" value="AdoMet_MTases"/>
    <property type="match status" value="1"/>
</dbReference>
<gene>
    <name evidence="7" type="ORF">CA3LBN_002500</name>
</gene>
<dbReference type="InterPro" id="IPR030373">
    <property type="entry name" value="PABS_CS"/>
</dbReference>
<evidence type="ECO:0000313" key="8">
    <source>
        <dbReference type="Proteomes" id="UP000825434"/>
    </source>
</evidence>
<dbReference type="PANTHER" id="PTHR11558:SF11">
    <property type="entry name" value="SPERMIDINE SYNTHASE"/>
    <property type="match status" value="1"/>
</dbReference>
<accession>A0ABX8I8M0</accession>
<dbReference type="NCBIfam" id="TIGR00417">
    <property type="entry name" value="speE"/>
    <property type="match status" value="1"/>
</dbReference>
<dbReference type="InterPro" id="IPR001045">
    <property type="entry name" value="Spermi_synthase"/>
</dbReference>
<dbReference type="Proteomes" id="UP000825434">
    <property type="component" value="Chromosome 2"/>
</dbReference>
<proteinExistence type="inferred from homology"/>
<evidence type="ECO:0000259" key="6">
    <source>
        <dbReference type="PROSITE" id="PS51006"/>
    </source>
</evidence>
<organism evidence="7 8">
    <name type="scientific">Candidozyma haemuli</name>
    <dbReference type="NCBI Taxonomy" id="45357"/>
    <lineage>
        <taxon>Eukaryota</taxon>
        <taxon>Fungi</taxon>
        <taxon>Dikarya</taxon>
        <taxon>Ascomycota</taxon>
        <taxon>Saccharomycotina</taxon>
        <taxon>Pichiomycetes</taxon>
        <taxon>Metschnikowiaceae</taxon>
        <taxon>Candidozyma</taxon>
    </lineage>
</organism>
<dbReference type="HAMAP" id="MF_00198">
    <property type="entry name" value="Spermidine_synth"/>
    <property type="match status" value="1"/>
</dbReference>
<keyword evidence="8" id="KW-1185">Reference proteome</keyword>
<name>A0ABX8I8M0_9ASCO</name>
<protein>
    <recommendedName>
        <fullName evidence="6">PABS domain-containing protein</fullName>
    </recommendedName>
</protein>
<feature type="compositionally biased region" description="Low complexity" evidence="5">
    <location>
        <begin position="684"/>
        <end position="693"/>
    </location>
</feature>
<evidence type="ECO:0000256" key="1">
    <source>
        <dbReference type="ARBA" id="ARBA00007867"/>
    </source>
</evidence>
<dbReference type="InterPro" id="IPR030374">
    <property type="entry name" value="PABS"/>
</dbReference>
<comment type="similarity">
    <text evidence="1 4">Belongs to the spermidine/spermine synthase family.</text>
</comment>
<keyword evidence="3" id="KW-0620">Polyamine biosynthesis</keyword>
<dbReference type="NCBIfam" id="NF002010">
    <property type="entry name" value="PRK00811.1"/>
    <property type="match status" value="1"/>
</dbReference>
<dbReference type="Pfam" id="PF17284">
    <property type="entry name" value="Spermine_synt_N"/>
    <property type="match status" value="1"/>
</dbReference>
<keyword evidence="2 3" id="KW-0808">Transferase</keyword>
<dbReference type="Gene3D" id="3.40.50.150">
    <property type="entry name" value="Vaccinia Virus protein VP39"/>
    <property type="match status" value="1"/>
</dbReference>
<reference evidence="7 8" key="1">
    <citation type="submission" date="2021-06" db="EMBL/GenBank/DDBJ databases">
        <title>Candida outbreak in Lebanon.</title>
        <authorList>
            <person name="Finianos M."/>
        </authorList>
    </citation>
    <scope>NUCLEOTIDE SEQUENCE [LARGE SCALE GENOMIC DNA]</scope>
    <source>
        <strain evidence="7">CA3LBN</strain>
    </source>
</reference>
<evidence type="ECO:0000256" key="3">
    <source>
        <dbReference type="PROSITE-ProRule" id="PRU00354"/>
    </source>
</evidence>
<feature type="active site" description="Proton acceptor" evidence="3">
    <location>
        <position position="186"/>
    </location>
</feature>
<feature type="domain" description="PABS" evidence="6">
    <location>
        <begin position="23"/>
        <end position="267"/>
    </location>
</feature>
<dbReference type="Pfam" id="PF01564">
    <property type="entry name" value="Spermine_synth"/>
    <property type="match status" value="1"/>
</dbReference>
<dbReference type="Gene3D" id="2.30.140.10">
    <property type="entry name" value="Spermidine synthase, tetramerisation domain"/>
    <property type="match status" value="1"/>
</dbReference>
<evidence type="ECO:0000256" key="5">
    <source>
        <dbReference type="SAM" id="MobiDB-lite"/>
    </source>
</evidence>
<evidence type="ECO:0000256" key="4">
    <source>
        <dbReference type="RuleBase" id="RU003836"/>
    </source>
</evidence>